<name>A0ABQ5G0Z3_9ASTR</name>
<sequence>MAGMHCLCKLKESHRKDHFLYPFYGQLLEELAGNEYYCFLNGFSGFSKSPLTPLIRKVLLLSAIRKFAYSRMLSAMQCSRHVSAMTHLSLNWRRLFYGPRGAFVSAIRFLRKGLEVDRAKIDVIANYLIPTTVKGIRSFLGCKGEIAPDGFLAKKLTSKLLILKEREPRSRYLSRWKTPAIVCTAKEALDILEVATMDPPGDIMVNLTAKRSLTRFGAPSAFISDRETHFVMTVYKRSCRNMGSYLTALSTAITHKQRGQVEVSNQWLEKYLERTIGETVPLEVVDINKKDRKPTPNDKNEHGMEMICKSGQSQNAKSVSILKNQTVKPAETD</sequence>
<keyword evidence="2" id="KW-0548">Nucleotidyltransferase</keyword>
<accession>A0ABQ5G0Z3</accession>
<dbReference type="EMBL" id="BQNB010017974">
    <property type="protein sequence ID" value="GJT69290.1"/>
    <property type="molecule type" value="Genomic_DNA"/>
</dbReference>
<dbReference type="InterPro" id="IPR012337">
    <property type="entry name" value="RNaseH-like_sf"/>
</dbReference>
<comment type="caution">
    <text evidence="2">The sequence shown here is derived from an EMBL/GenBank/DDBJ whole genome shotgun (WGS) entry which is preliminary data.</text>
</comment>
<dbReference type="SUPFAM" id="SSF53098">
    <property type="entry name" value="Ribonuclease H-like"/>
    <property type="match status" value="1"/>
</dbReference>
<proteinExistence type="predicted"/>
<organism evidence="2 3">
    <name type="scientific">Tanacetum coccineum</name>
    <dbReference type="NCBI Taxonomy" id="301880"/>
    <lineage>
        <taxon>Eukaryota</taxon>
        <taxon>Viridiplantae</taxon>
        <taxon>Streptophyta</taxon>
        <taxon>Embryophyta</taxon>
        <taxon>Tracheophyta</taxon>
        <taxon>Spermatophyta</taxon>
        <taxon>Magnoliopsida</taxon>
        <taxon>eudicotyledons</taxon>
        <taxon>Gunneridae</taxon>
        <taxon>Pentapetalae</taxon>
        <taxon>asterids</taxon>
        <taxon>campanulids</taxon>
        <taxon>Asterales</taxon>
        <taxon>Asteraceae</taxon>
        <taxon>Asteroideae</taxon>
        <taxon>Anthemideae</taxon>
        <taxon>Anthemidinae</taxon>
        <taxon>Tanacetum</taxon>
    </lineage>
</organism>
<dbReference type="Gene3D" id="3.30.420.10">
    <property type="entry name" value="Ribonuclease H-like superfamily/Ribonuclease H"/>
    <property type="match status" value="1"/>
</dbReference>
<feature type="region of interest" description="Disordered" evidence="1">
    <location>
        <begin position="287"/>
        <end position="333"/>
    </location>
</feature>
<evidence type="ECO:0000313" key="2">
    <source>
        <dbReference type="EMBL" id="GJT69290.1"/>
    </source>
</evidence>
<keyword evidence="2" id="KW-0695">RNA-directed DNA polymerase</keyword>
<feature type="compositionally biased region" description="Polar residues" evidence="1">
    <location>
        <begin position="310"/>
        <end position="327"/>
    </location>
</feature>
<keyword evidence="2" id="KW-0808">Transferase</keyword>
<gene>
    <name evidence="2" type="ORF">Tco_1028576</name>
</gene>
<dbReference type="InterPro" id="IPR036397">
    <property type="entry name" value="RNaseH_sf"/>
</dbReference>
<reference evidence="2" key="1">
    <citation type="journal article" date="2022" name="Int. J. Mol. Sci.">
        <title>Draft Genome of Tanacetum Coccineum: Genomic Comparison of Closely Related Tanacetum-Family Plants.</title>
        <authorList>
            <person name="Yamashiro T."/>
            <person name="Shiraishi A."/>
            <person name="Nakayama K."/>
            <person name="Satake H."/>
        </authorList>
    </citation>
    <scope>NUCLEOTIDE SEQUENCE</scope>
</reference>
<feature type="compositionally biased region" description="Basic and acidic residues" evidence="1">
    <location>
        <begin position="287"/>
        <end position="304"/>
    </location>
</feature>
<keyword evidence="3" id="KW-1185">Reference proteome</keyword>
<reference evidence="2" key="2">
    <citation type="submission" date="2022-01" db="EMBL/GenBank/DDBJ databases">
        <authorList>
            <person name="Yamashiro T."/>
            <person name="Shiraishi A."/>
            <person name="Satake H."/>
            <person name="Nakayama K."/>
        </authorList>
    </citation>
    <scope>NUCLEOTIDE SEQUENCE</scope>
</reference>
<protein>
    <submittedName>
        <fullName evidence="2">Reverse transcriptase domain-containing protein</fullName>
    </submittedName>
</protein>
<evidence type="ECO:0000256" key="1">
    <source>
        <dbReference type="SAM" id="MobiDB-lite"/>
    </source>
</evidence>
<dbReference type="GO" id="GO:0003964">
    <property type="term" value="F:RNA-directed DNA polymerase activity"/>
    <property type="evidence" value="ECO:0007669"/>
    <property type="project" value="UniProtKB-KW"/>
</dbReference>
<dbReference type="Proteomes" id="UP001151760">
    <property type="component" value="Unassembled WGS sequence"/>
</dbReference>
<evidence type="ECO:0000313" key="3">
    <source>
        <dbReference type="Proteomes" id="UP001151760"/>
    </source>
</evidence>